<dbReference type="PANTHER" id="PTHR33908">
    <property type="entry name" value="MANNOSYLTRANSFERASE YKCB-RELATED"/>
    <property type="match status" value="1"/>
</dbReference>
<sequence>MKTNYIVITIIWAVLFILFLALAWKEPFKLTNSIANLDPNPDTLYYSIPAWNFVHGQGFKMAAYGKEIIAGVPPLYGIFLVPFFSIFNDVRSFYYANLLLMAGSIFVFLLIVEKIFYKCGSKYWLMVFLGFVLVTNFYVYNLPQLLMAENPLLLLTLISFYLLLLSFSLRNLILITIIGGLLWLTKLSAFPVIMVLFFWTLINFISSGYYKKIEKRVLIVLLLLFGGVLGLVIVKIILPNLEMLLNGTIYFSSDFAKKHLPYFLSQFLGINGRYLGSSNQQIEWIISIFSIIGIVISLITKEYRKIALIGLTLILSVVVFHSFMYYPEGRYISTVIPVFIIFSGIVVAILPKRIDWLVVLMMMGLYLGIRIEVNGFYERKVTTLKRQVMNNRLQDFDTAWKYRAVMDMNKVFKDKKDVYLATFIQPFYLWIFADKNYNYLPISRRQDFSERFYDQQVIPLEYSIEEYVSKLLTEGKEVYLNNYNYMAEKVWTEDYEKLISNFKVTELRRGCFDWCNIYQLSLTE</sequence>
<keyword evidence="4" id="KW-0808">Transferase</keyword>
<feature type="transmembrane region" description="Helical" evidence="8">
    <location>
        <begin position="152"/>
        <end position="169"/>
    </location>
</feature>
<feature type="transmembrane region" description="Helical" evidence="8">
    <location>
        <begin position="331"/>
        <end position="350"/>
    </location>
</feature>
<keyword evidence="6 8" id="KW-1133">Transmembrane helix</keyword>
<dbReference type="PANTHER" id="PTHR33908:SF11">
    <property type="entry name" value="MEMBRANE PROTEIN"/>
    <property type="match status" value="1"/>
</dbReference>
<dbReference type="InterPro" id="IPR050297">
    <property type="entry name" value="LipidA_mod_glycosyltrf_83"/>
</dbReference>
<gene>
    <name evidence="9" type="ORF">US90_C0003G0026</name>
</gene>
<feature type="transmembrane region" description="Helical" evidence="8">
    <location>
        <begin position="68"/>
        <end position="87"/>
    </location>
</feature>
<evidence type="ECO:0000256" key="2">
    <source>
        <dbReference type="ARBA" id="ARBA00022475"/>
    </source>
</evidence>
<feature type="transmembrane region" description="Helical" evidence="8">
    <location>
        <begin position="123"/>
        <end position="140"/>
    </location>
</feature>
<keyword evidence="7 8" id="KW-0472">Membrane</keyword>
<evidence type="ECO:0000313" key="10">
    <source>
        <dbReference type="Proteomes" id="UP000034406"/>
    </source>
</evidence>
<dbReference type="Proteomes" id="UP000034406">
    <property type="component" value="Unassembled WGS sequence"/>
</dbReference>
<dbReference type="AlphaFoldDB" id="A0A0G0JV25"/>
<feature type="transmembrane region" description="Helical" evidence="8">
    <location>
        <begin position="6"/>
        <end position="24"/>
    </location>
</feature>
<feature type="transmembrane region" description="Helical" evidence="8">
    <location>
        <begin position="181"/>
        <end position="205"/>
    </location>
</feature>
<dbReference type="EMBL" id="LBUT01000003">
    <property type="protein sequence ID" value="KKQ71383.1"/>
    <property type="molecule type" value="Genomic_DNA"/>
</dbReference>
<reference evidence="9 10" key="1">
    <citation type="journal article" date="2015" name="Nature">
        <title>rRNA introns, odd ribosomes, and small enigmatic genomes across a large radiation of phyla.</title>
        <authorList>
            <person name="Brown C.T."/>
            <person name="Hug L.A."/>
            <person name="Thomas B.C."/>
            <person name="Sharon I."/>
            <person name="Castelle C.J."/>
            <person name="Singh A."/>
            <person name="Wilkins M.J."/>
            <person name="Williams K.H."/>
            <person name="Banfield J.F."/>
        </authorList>
    </citation>
    <scope>NUCLEOTIDE SEQUENCE [LARGE SCALE GENOMIC DNA]</scope>
</reference>
<organism evidence="9 10">
    <name type="scientific">Candidatus Shapirobacteria bacterium GW2011_GWE2_38_30</name>
    <dbReference type="NCBI Taxonomy" id="1618490"/>
    <lineage>
        <taxon>Bacteria</taxon>
        <taxon>Candidatus Shapironibacteriota</taxon>
    </lineage>
</organism>
<accession>A0A0G0JV25</accession>
<name>A0A0G0JV25_9BACT</name>
<evidence type="ECO:0008006" key="11">
    <source>
        <dbReference type="Google" id="ProtNLM"/>
    </source>
</evidence>
<dbReference type="GO" id="GO:0016763">
    <property type="term" value="F:pentosyltransferase activity"/>
    <property type="evidence" value="ECO:0007669"/>
    <property type="project" value="TreeGrafter"/>
</dbReference>
<comment type="caution">
    <text evidence="9">The sequence shown here is derived from an EMBL/GenBank/DDBJ whole genome shotgun (WGS) entry which is preliminary data.</text>
</comment>
<comment type="subcellular location">
    <subcellularLocation>
        <location evidence="1">Cell membrane</location>
        <topology evidence="1">Multi-pass membrane protein</topology>
    </subcellularLocation>
</comment>
<keyword evidence="3" id="KW-0328">Glycosyltransferase</keyword>
<dbReference type="STRING" id="1618490.US90_C0003G0026"/>
<evidence type="ECO:0000256" key="6">
    <source>
        <dbReference type="ARBA" id="ARBA00022989"/>
    </source>
</evidence>
<evidence type="ECO:0000256" key="8">
    <source>
        <dbReference type="SAM" id="Phobius"/>
    </source>
</evidence>
<protein>
    <recommendedName>
        <fullName evidence="11">Glycosyltransferase RgtA/B/C/D-like domain-containing protein</fullName>
    </recommendedName>
</protein>
<keyword evidence="5 8" id="KW-0812">Transmembrane</keyword>
<feature type="transmembrane region" description="Helical" evidence="8">
    <location>
        <begin position="217"/>
        <end position="238"/>
    </location>
</feature>
<evidence type="ECO:0000256" key="4">
    <source>
        <dbReference type="ARBA" id="ARBA00022679"/>
    </source>
</evidence>
<feature type="transmembrane region" description="Helical" evidence="8">
    <location>
        <begin position="282"/>
        <end position="299"/>
    </location>
</feature>
<evidence type="ECO:0000256" key="7">
    <source>
        <dbReference type="ARBA" id="ARBA00023136"/>
    </source>
</evidence>
<dbReference type="GO" id="GO:0005886">
    <property type="term" value="C:plasma membrane"/>
    <property type="evidence" value="ECO:0007669"/>
    <property type="project" value="UniProtKB-SubCell"/>
</dbReference>
<feature type="transmembrane region" description="Helical" evidence="8">
    <location>
        <begin position="306"/>
        <end position="325"/>
    </location>
</feature>
<evidence type="ECO:0000256" key="3">
    <source>
        <dbReference type="ARBA" id="ARBA00022676"/>
    </source>
</evidence>
<evidence type="ECO:0000256" key="5">
    <source>
        <dbReference type="ARBA" id="ARBA00022692"/>
    </source>
</evidence>
<evidence type="ECO:0000256" key="1">
    <source>
        <dbReference type="ARBA" id="ARBA00004651"/>
    </source>
</evidence>
<evidence type="ECO:0000313" key="9">
    <source>
        <dbReference type="EMBL" id="KKQ71383.1"/>
    </source>
</evidence>
<proteinExistence type="predicted"/>
<feature type="transmembrane region" description="Helical" evidence="8">
    <location>
        <begin position="93"/>
        <end position="111"/>
    </location>
</feature>
<feature type="transmembrane region" description="Helical" evidence="8">
    <location>
        <begin position="357"/>
        <end position="377"/>
    </location>
</feature>
<keyword evidence="2" id="KW-1003">Cell membrane</keyword>
<dbReference type="GO" id="GO:0009103">
    <property type="term" value="P:lipopolysaccharide biosynthetic process"/>
    <property type="evidence" value="ECO:0007669"/>
    <property type="project" value="UniProtKB-ARBA"/>
</dbReference>